<feature type="transmembrane region" description="Helical" evidence="5">
    <location>
        <begin position="398"/>
        <end position="417"/>
    </location>
</feature>
<organism evidence="7 8">
    <name type="scientific">Microbacterium dextranolyticum</name>
    <dbReference type="NCBI Taxonomy" id="36806"/>
    <lineage>
        <taxon>Bacteria</taxon>
        <taxon>Bacillati</taxon>
        <taxon>Actinomycetota</taxon>
        <taxon>Actinomycetes</taxon>
        <taxon>Micrococcales</taxon>
        <taxon>Microbacteriaceae</taxon>
        <taxon>Microbacterium</taxon>
    </lineage>
</organism>
<accession>A0A9W6HPU3</accession>
<evidence type="ECO:0000259" key="6">
    <source>
        <dbReference type="Pfam" id="PF04932"/>
    </source>
</evidence>
<evidence type="ECO:0000256" key="5">
    <source>
        <dbReference type="SAM" id="Phobius"/>
    </source>
</evidence>
<evidence type="ECO:0000256" key="1">
    <source>
        <dbReference type="ARBA" id="ARBA00004141"/>
    </source>
</evidence>
<dbReference type="PANTHER" id="PTHR37422">
    <property type="entry name" value="TEICHURONIC ACID BIOSYNTHESIS PROTEIN TUAE"/>
    <property type="match status" value="1"/>
</dbReference>
<feature type="transmembrane region" description="Helical" evidence="5">
    <location>
        <begin position="22"/>
        <end position="41"/>
    </location>
</feature>
<feature type="transmembrane region" description="Helical" evidence="5">
    <location>
        <begin position="134"/>
        <end position="154"/>
    </location>
</feature>
<feature type="transmembrane region" description="Helical" evidence="5">
    <location>
        <begin position="77"/>
        <end position="97"/>
    </location>
</feature>
<feature type="transmembrane region" description="Helical" evidence="5">
    <location>
        <begin position="269"/>
        <end position="287"/>
    </location>
</feature>
<feature type="domain" description="O-antigen ligase-related" evidence="6">
    <location>
        <begin position="226"/>
        <end position="368"/>
    </location>
</feature>
<reference evidence="7" key="1">
    <citation type="journal article" date="2014" name="Int. J. Syst. Evol. Microbiol.">
        <title>Complete genome sequence of Corynebacterium casei LMG S-19264T (=DSM 44701T), isolated from a smear-ripened cheese.</title>
        <authorList>
            <consortium name="US DOE Joint Genome Institute (JGI-PGF)"/>
            <person name="Walter F."/>
            <person name="Albersmeier A."/>
            <person name="Kalinowski J."/>
            <person name="Ruckert C."/>
        </authorList>
    </citation>
    <scope>NUCLEOTIDE SEQUENCE</scope>
    <source>
        <strain evidence="7">VKM Ac-1940</strain>
    </source>
</reference>
<dbReference type="PANTHER" id="PTHR37422:SF13">
    <property type="entry name" value="LIPOPOLYSACCHARIDE BIOSYNTHESIS PROTEIN PA4999-RELATED"/>
    <property type="match status" value="1"/>
</dbReference>
<keyword evidence="2 5" id="KW-0812">Transmembrane</keyword>
<name>A0A9W6HPU3_9MICO</name>
<evidence type="ECO:0000313" key="8">
    <source>
        <dbReference type="Proteomes" id="UP001142291"/>
    </source>
</evidence>
<comment type="caution">
    <text evidence="7">The sequence shown here is derived from an EMBL/GenBank/DDBJ whole genome shotgun (WGS) entry which is preliminary data.</text>
</comment>
<keyword evidence="4 5" id="KW-0472">Membrane</keyword>
<feature type="transmembrane region" description="Helical" evidence="5">
    <location>
        <begin position="47"/>
        <end position="65"/>
    </location>
</feature>
<dbReference type="EMBL" id="BSER01000011">
    <property type="protein sequence ID" value="GLJ96433.1"/>
    <property type="molecule type" value="Genomic_DNA"/>
</dbReference>
<reference evidence="7" key="2">
    <citation type="submission" date="2023-01" db="EMBL/GenBank/DDBJ databases">
        <authorList>
            <person name="Sun Q."/>
            <person name="Evtushenko L."/>
        </authorList>
    </citation>
    <scope>NUCLEOTIDE SEQUENCE</scope>
    <source>
        <strain evidence="7">VKM Ac-1940</strain>
    </source>
</reference>
<keyword evidence="8" id="KW-1185">Reference proteome</keyword>
<feature type="transmembrane region" description="Helical" evidence="5">
    <location>
        <begin position="103"/>
        <end position="122"/>
    </location>
</feature>
<dbReference type="Proteomes" id="UP001142291">
    <property type="component" value="Unassembled WGS sequence"/>
</dbReference>
<keyword evidence="3 5" id="KW-1133">Transmembrane helix</keyword>
<feature type="transmembrane region" description="Helical" evidence="5">
    <location>
        <begin position="357"/>
        <end position="378"/>
    </location>
</feature>
<comment type="subcellular location">
    <subcellularLocation>
        <location evidence="1">Membrane</location>
        <topology evidence="1">Multi-pass membrane protein</topology>
    </subcellularLocation>
</comment>
<protein>
    <recommendedName>
        <fullName evidence="6">O-antigen ligase-related domain-containing protein</fullName>
    </recommendedName>
</protein>
<dbReference type="AlphaFoldDB" id="A0A9W6HPU3"/>
<dbReference type="GO" id="GO:0016020">
    <property type="term" value="C:membrane"/>
    <property type="evidence" value="ECO:0007669"/>
    <property type="project" value="UniProtKB-SubCell"/>
</dbReference>
<feature type="transmembrane region" description="Helical" evidence="5">
    <location>
        <begin position="423"/>
        <end position="438"/>
    </location>
</feature>
<gene>
    <name evidence="7" type="ORF">GCM10017591_24960</name>
</gene>
<feature type="transmembrane region" description="Helical" evidence="5">
    <location>
        <begin position="241"/>
        <end position="257"/>
    </location>
</feature>
<proteinExistence type="predicted"/>
<evidence type="ECO:0000256" key="4">
    <source>
        <dbReference type="ARBA" id="ARBA00023136"/>
    </source>
</evidence>
<sequence length="465" mass="51575">MHTNHPVAAPPSAPIREKTGQLLLRGWCVFVMAAALGGTSWLMAVGVTGAGIVAVGSTLVSLALWVRLRPEVQWRRLPWFALLYVAWAVASLTWTAYPDATMLTLVLLLSTTAQAMFVGSVLTWREIVRAMASALKWILGLSIAFELWVALVWGGPILPGFERPSGHVEFAVVFWSRDHLFDGDRIQGLFGDANSLAYVSLLAMIVFAVRYASRAHRRGTLIAWFALAAFLFWRASSATATLAAVGVLLVFAAIVLMRGAQTPRERARWYALFSTVGVLFIGVLFWGRQWVFSLLDRSSDLSGRERIWGEVWERAVQHPLHGWGFSTPWVPTDPQFDGWIVDQGETVMQAHNMWVDIFFQLGAVGVFCTALTTLAFTWRSWFFAVDRPRWDLVATRPYSPVTLVSALTATVLLVQGLSESSPLMGWGWFFLILLAFKIKQAPLIGRGPTEQRLVAEQGEPAAAAR</sequence>
<feature type="transmembrane region" description="Helical" evidence="5">
    <location>
        <begin position="195"/>
        <end position="212"/>
    </location>
</feature>
<evidence type="ECO:0000313" key="7">
    <source>
        <dbReference type="EMBL" id="GLJ96433.1"/>
    </source>
</evidence>
<dbReference type="InterPro" id="IPR051533">
    <property type="entry name" value="WaaL-like"/>
</dbReference>
<evidence type="ECO:0000256" key="2">
    <source>
        <dbReference type="ARBA" id="ARBA00022692"/>
    </source>
</evidence>
<dbReference type="Pfam" id="PF04932">
    <property type="entry name" value="Wzy_C"/>
    <property type="match status" value="1"/>
</dbReference>
<feature type="transmembrane region" description="Helical" evidence="5">
    <location>
        <begin position="219"/>
        <end position="235"/>
    </location>
</feature>
<evidence type="ECO:0000256" key="3">
    <source>
        <dbReference type="ARBA" id="ARBA00022989"/>
    </source>
</evidence>
<dbReference type="InterPro" id="IPR007016">
    <property type="entry name" value="O-antigen_ligase-rel_domated"/>
</dbReference>